<gene>
    <name evidence="1" type="ORF">Fot_20719</name>
</gene>
<keyword evidence="2" id="KW-1185">Reference proteome</keyword>
<sequence length="194" mass="22333">MKRKGRRRQEYCKDNNSAVEYPLGLKLIVLHIEDVSFATDQTEHHLEVENIGYENYDSSAKRRLLVSFGIFLCIYYKGGMLGEQSASLLHASAPQERAKVLVRVWELFGRCWLSGPSLGTRMRPEVTERVLLYPRVTLRIRCGATQHSWVNIARCRCCWSEYAMKALANMPVRRDEHDDCVVGYANDPQCFGRS</sequence>
<dbReference type="Proteomes" id="UP001604277">
    <property type="component" value="Unassembled WGS sequence"/>
</dbReference>
<evidence type="ECO:0000313" key="1">
    <source>
        <dbReference type="EMBL" id="KAL2528118.1"/>
    </source>
</evidence>
<dbReference type="EMBL" id="JBFOLJ010000006">
    <property type="protein sequence ID" value="KAL2528118.1"/>
    <property type="molecule type" value="Genomic_DNA"/>
</dbReference>
<proteinExistence type="predicted"/>
<dbReference type="AlphaFoldDB" id="A0ABD1USS5"/>
<accession>A0ABD1USS5</accession>
<reference evidence="2" key="1">
    <citation type="submission" date="2024-07" db="EMBL/GenBank/DDBJ databases">
        <title>Two chromosome-level genome assemblies of Korean endemic species Abeliophyllum distichum and Forsythia ovata (Oleaceae).</title>
        <authorList>
            <person name="Jang H."/>
        </authorList>
    </citation>
    <scope>NUCLEOTIDE SEQUENCE [LARGE SCALE GENOMIC DNA]</scope>
</reference>
<protein>
    <submittedName>
        <fullName evidence="1">Uncharacterized protein</fullName>
    </submittedName>
</protein>
<comment type="caution">
    <text evidence="1">The sequence shown here is derived from an EMBL/GenBank/DDBJ whole genome shotgun (WGS) entry which is preliminary data.</text>
</comment>
<organism evidence="1 2">
    <name type="scientific">Forsythia ovata</name>
    <dbReference type="NCBI Taxonomy" id="205694"/>
    <lineage>
        <taxon>Eukaryota</taxon>
        <taxon>Viridiplantae</taxon>
        <taxon>Streptophyta</taxon>
        <taxon>Embryophyta</taxon>
        <taxon>Tracheophyta</taxon>
        <taxon>Spermatophyta</taxon>
        <taxon>Magnoliopsida</taxon>
        <taxon>eudicotyledons</taxon>
        <taxon>Gunneridae</taxon>
        <taxon>Pentapetalae</taxon>
        <taxon>asterids</taxon>
        <taxon>lamiids</taxon>
        <taxon>Lamiales</taxon>
        <taxon>Oleaceae</taxon>
        <taxon>Forsythieae</taxon>
        <taxon>Forsythia</taxon>
    </lineage>
</organism>
<name>A0ABD1USS5_9LAMI</name>
<evidence type="ECO:0000313" key="2">
    <source>
        <dbReference type="Proteomes" id="UP001604277"/>
    </source>
</evidence>